<dbReference type="Gene3D" id="1.20.1720.10">
    <property type="entry name" value="Multidrug resistance protein D"/>
    <property type="match status" value="1"/>
</dbReference>
<feature type="transmembrane region" description="Helical" evidence="7">
    <location>
        <begin position="518"/>
        <end position="536"/>
    </location>
</feature>
<dbReference type="VEuPathDB" id="FungiDB:F503_00308"/>
<dbReference type="InterPro" id="IPR036259">
    <property type="entry name" value="MFS_trans_sf"/>
</dbReference>
<dbReference type="InterPro" id="IPR011701">
    <property type="entry name" value="MFS"/>
</dbReference>
<evidence type="ECO:0000313" key="10">
    <source>
        <dbReference type="Proteomes" id="UP000016923"/>
    </source>
</evidence>
<evidence type="ECO:0000259" key="8">
    <source>
        <dbReference type="PROSITE" id="PS50850"/>
    </source>
</evidence>
<evidence type="ECO:0000313" key="9">
    <source>
        <dbReference type="EMBL" id="EPE07586.1"/>
    </source>
</evidence>
<keyword evidence="4 7" id="KW-1133">Transmembrane helix</keyword>
<dbReference type="GO" id="GO:0005886">
    <property type="term" value="C:plasma membrane"/>
    <property type="evidence" value="ECO:0007669"/>
    <property type="project" value="TreeGrafter"/>
</dbReference>
<protein>
    <submittedName>
        <fullName evidence="9">Mfs transporter</fullName>
    </submittedName>
</protein>
<keyword evidence="10" id="KW-1185">Reference proteome</keyword>
<dbReference type="InterPro" id="IPR020846">
    <property type="entry name" value="MFS_dom"/>
</dbReference>
<dbReference type="STRING" id="1262450.S3C6Q6"/>
<feature type="domain" description="Major facilitator superfamily (MFS) profile" evidence="8">
    <location>
        <begin position="104"/>
        <end position="566"/>
    </location>
</feature>
<feature type="transmembrane region" description="Helical" evidence="7">
    <location>
        <begin position="260"/>
        <end position="278"/>
    </location>
</feature>
<dbReference type="GO" id="GO:0022857">
    <property type="term" value="F:transmembrane transporter activity"/>
    <property type="evidence" value="ECO:0007669"/>
    <property type="project" value="InterPro"/>
</dbReference>
<dbReference type="PROSITE" id="PS50850">
    <property type="entry name" value="MFS"/>
    <property type="match status" value="1"/>
</dbReference>
<sequence>MAPSVDAADDVGRESVDGISASGEKNTASDGFQDTGLAGGDTTRLAPPTRTSPGGGGAAKDEHSYPGGINEESGLANQEPESHTLTNTPAAAYSTFSSGTKILLVLMTVFATFFSPFSSFVYLPAITPIAESYHRSVSDINLSVTLYQVMQAVAPLFFGDLSDQLGRRPVYMLTFAIYIGANIGLALQNSYAALLVLRALQSTGSSATVAIGSAVMADCTTSAERGGYITAVQASIMFAPALAPVLGGILTQYLGWRSTFWFLTIAAGVFLVVYLPLVPESARKIVGDGSVRPPAINMSLMTASHLRRLEREDPEAATTHRRQQEAALTKQRALSGKTSKIPIPDVFAAVRIMFEKDVGPLMIFMSLFVMANYAMLVPLQDVIRRRYSFNDLQVGLCYIPFAIGSVVGSVGVGRLMNWNYARVARSIGVSADRKRGDDMRKFPIERARLDIMWPWTILAISMIIAWGWVVDAHDVSLAAPLVVLFFAGFGLSGPVSILTTLLVDLYPMNPGRVSSTFNLTRAALSAVGTAVVQYIIDAWGYGWTYVFMGLVVLAASPSVLVVRRWGPQWREERHQRFEQESAKRAAKFEAR</sequence>
<accession>S3C6Q6</accession>
<feature type="transmembrane region" description="Helical" evidence="7">
    <location>
        <begin position="361"/>
        <end position="380"/>
    </location>
</feature>
<feature type="transmembrane region" description="Helical" evidence="7">
    <location>
        <begin position="228"/>
        <end position="254"/>
    </location>
</feature>
<name>S3C6Q6_OPHP1</name>
<keyword evidence="3 7" id="KW-0812">Transmembrane</keyword>
<dbReference type="AlphaFoldDB" id="S3C6Q6"/>
<feature type="transmembrane region" description="Helical" evidence="7">
    <location>
        <begin position="140"/>
        <end position="158"/>
    </location>
</feature>
<dbReference type="FunFam" id="1.20.1720.10:FF:000009">
    <property type="entry name" value="MFS multidrug transporter"/>
    <property type="match status" value="1"/>
</dbReference>
<keyword evidence="5 7" id="KW-0472">Membrane</keyword>
<keyword evidence="2" id="KW-0813">Transport</keyword>
<reference evidence="9 10" key="1">
    <citation type="journal article" date="2013" name="BMC Genomics">
        <title>The genome and transcriptome of the pine saprophyte Ophiostoma piceae, and a comparison with the bark beetle-associated pine pathogen Grosmannia clavigera.</title>
        <authorList>
            <person name="Haridas S."/>
            <person name="Wang Y."/>
            <person name="Lim L."/>
            <person name="Massoumi Alamouti S."/>
            <person name="Jackman S."/>
            <person name="Docking R."/>
            <person name="Robertson G."/>
            <person name="Birol I."/>
            <person name="Bohlmann J."/>
            <person name="Breuil C."/>
        </authorList>
    </citation>
    <scope>NUCLEOTIDE SEQUENCE [LARGE SCALE GENOMIC DNA]</scope>
    <source>
        <strain evidence="9 10">UAMH 11346</strain>
    </source>
</reference>
<evidence type="ECO:0000256" key="2">
    <source>
        <dbReference type="ARBA" id="ARBA00022448"/>
    </source>
</evidence>
<dbReference type="OMA" id="IIDAWGY"/>
<feature type="transmembrane region" description="Helical" evidence="7">
    <location>
        <begin position="102"/>
        <end position="125"/>
    </location>
</feature>
<dbReference type="PANTHER" id="PTHR23502:SF51">
    <property type="entry name" value="QUINIDINE RESISTANCE PROTEIN 1-RELATED"/>
    <property type="match status" value="1"/>
</dbReference>
<feature type="transmembrane region" description="Helical" evidence="7">
    <location>
        <begin position="392"/>
        <end position="412"/>
    </location>
</feature>
<evidence type="ECO:0000256" key="7">
    <source>
        <dbReference type="SAM" id="Phobius"/>
    </source>
</evidence>
<feature type="transmembrane region" description="Helical" evidence="7">
    <location>
        <begin position="481"/>
        <end position="506"/>
    </location>
</feature>
<evidence type="ECO:0000256" key="1">
    <source>
        <dbReference type="ARBA" id="ARBA00004141"/>
    </source>
</evidence>
<feature type="transmembrane region" description="Helical" evidence="7">
    <location>
        <begin position="542"/>
        <end position="562"/>
    </location>
</feature>
<dbReference type="Proteomes" id="UP000016923">
    <property type="component" value="Unassembled WGS sequence"/>
</dbReference>
<dbReference type="PANTHER" id="PTHR23502">
    <property type="entry name" value="MAJOR FACILITATOR SUPERFAMILY"/>
    <property type="match status" value="1"/>
</dbReference>
<evidence type="ECO:0000256" key="4">
    <source>
        <dbReference type="ARBA" id="ARBA00022989"/>
    </source>
</evidence>
<evidence type="ECO:0000256" key="5">
    <source>
        <dbReference type="ARBA" id="ARBA00023136"/>
    </source>
</evidence>
<proteinExistence type="predicted"/>
<gene>
    <name evidence="9" type="ORF">F503_00308</name>
</gene>
<evidence type="ECO:0000256" key="3">
    <source>
        <dbReference type="ARBA" id="ARBA00022692"/>
    </source>
</evidence>
<feature type="region of interest" description="Disordered" evidence="6">
    <location>
        <begin position="1"/>
        <end position="84"/>
    </location>
</feature>
<feature type="transmembrane region" description="Helical" evidence="7">
    <location>
        <begin position="170"/>
        <end position="187"/>
    </location>
</feature>
<dbReference type="HOGENOM" id="CLU_008455_8_4_1"/>
<evidence type="ECO:0000256" key="6">
    <source>
        <dbReference type="SAM" id="MobiDB-lite"/>
    </source>
</evidence>
<organism evidence="9 10">
    <name type="scientific">Ophiostoma piceae (strain UAMH 11346)</name>
    <name type="common">Sap stain fungus</name>
    <dbReference type="NCBI Taxonomy" id="1262450"/>
    <lineage>
        <taxon>Eukaryota</taxon>
        <taxon>Fungi</taxon>
        <taxon>Dikarya</taxon>
        <taxon>Ascomycota</taxon>
        <taxon>Pezizomycotina</taxon>
        <taxon>Sordariomycetes</taxon>
        <taxon>Sordariomycetidae</taxon>
        <taxon>Ophiostomatales</taxon>
        <taxon>Ophiostomataceae</taxon>
        <taxon>Ophiostoma</taxon>
    </lineage>
</organism>
<feature type="transmembrane region" description="Helical" evidence="7">
    <location>
        <begin position="449"/>
        <end position="469"/>
    </location>
</feature>
<dbReference type="Gene3D" id="1.20.1250.20">
    <property type="entry name" value="MFS general substrate transporter like domains"/>
    <property type="match status" value="1"/>
</dbReference>
<comment type="subcellular location">
    <subcellularLocation>
        <location evidence="1">Membrane</location>
        <topology evidence="1">Multi-pass membrane protein</topology>
    </subcellularLocation>
</comment>
<dbReference type="EMBL" id="KE148150">
    <property type="protein sequence ID" value="EPE07586.1"/>
    <property type="molecule type" value="Genomic_DNA"/>
</dbReference>
<dbReference type="OrthoDB" id="440553at2759"/>
<dbReference type="eggNOG" id="KOG0255">
    <property type="taxonomic scope" value="Eukaryota"/>
</dbReference>
<dbReference type="Pfam" id="PF07690">
    <property type="entry name" value="MFS_1"/>
    <property type="match status" value="1"/>
</dbReference>
<feature type="compositionally biased region" description="Polar residues" evidence="6">
    <location>
        <begin position="23"/>
        <end position="32"/>
    </location>
</feature>
<dbReference type="SUPFAM" id="SSF103473">
    <property type="entry name" value="MFS general substrate transporter"/>
    <property type="match status" value="1"/>
</dbReference>